<keyword evidence="3" id="KW-1185">Reference proteome</keyword>
<dbReference type="EMBL" id="JAQQDR010000006">
    <property type="protein sequence ID" value="MFM0239836.1"/>
    <property type="molecule type" value="Genomic_DNA"/>
</dbReference>
<evidence type="ECO:0000313" key="3">
    <source>
        <dbReference type="Proteomes" id="UP001629274"/>
    </source>
</evidence>
<evidence type="ECO:0000259" key="1">
    <source>
        <dbReference type="Pfam" id="PF06527"/>
    </source>
</evidence>
<dbReference type="InterPro" id="IPR009492">
    <property type="entry name" value="TniQ"/>
</dbReference>
<dbReference type="Proteomes" id="UP001629274">
    <property type="component" value="Unassembled WGS sequence"/>
</dbReference>
<comment type="caution">
    <text evidence="2">The sequence shown here is derived from an EMBL/GenBank/DDBJ whole genome shotgun (WGS) entry which is preliminary data.</text>
</comment>
<gene>
    <name evidence="2" type="ORF">PQR03_17055</name>
</gene>
<reference evidence="2 3" key="1">
    <citation type="journal article" date="2024" name="Chem. Sci.">
        <title>Discovery of megapolipeptins by genome mining of a Burkholderiales bacteria collection.</title>
        <authorList>
            <person name="Paulo B.S."/>
            <person name="Recchia M.J.J."/>
            <person name="Lee S."/>
            <person name="Fergusson C.H."/>
            <person name="Romanowski S.B."/>
            <person name="Hernandez A."/>
            <person name="Krull N."/>
            <person name="Liu D.Y."/>
            <person name="Cavanagh H."/>
            <person name="Bos A."/>
            <person name="Gray C.A."/>
            <person name="Murphy B.T."/>
            <person name="Linington R.G."/>
            <person name="Eustaquio A.S."/>
        </authorList>
    </citation>
    <scope>NUCLEOTIDE SEQUENCE [LARGE SCALE GENOMIC DNA]</scope>
    <source>
        <strain evidence="2 3">RL17-351-BIE-A</strain>
    </source>
</reference>
<proteinExistence type="predicted"/>
<accession>A0ABW9BHD6</accession>
<protein>
    <recommendedName>
        <fullName evidence="1">TniQ domain-containing protein</fullName>
    </recommendedName>
</protein>
<name>A0ABW9BHD6_9BURK</name>
<evidence type="ECO:0000313" key="2">
    <source>
        <dbReference type="EMBL" id="MFM0239836.1"/>
    </source>
</evidence>
<dbReference type="Pfam" id="PF06527">
    <property type="entry name" value="TniQ"/>
    <property type="match status" value="1"/>
</dbReference>
<feature type="domain" description="TniQ" evidence="1">
    <location>
        <begin position="61"/>
        <end position="155"/>
    </location>
</feature>
<organism evidence="2 3">
    <name type="scientific">Paraburkholderia phytofirmans</name>
    <dbReference type="NCBI Taxonomy" id="261302"/>
    <lineage>
        <taxon>Bacteria</taxon>
        <taxon>Pseudomonadati</taxon>
        <taxon>Pseudomonadota</taxon>
        <taxon>Betaproteobacteria</taxon>
        <taxon>Burkholderiales</taxon>
        <taxon>Burkholderiaceae</taxon>
        <taxon>Paraburkholderia</taxon>
    </lineage>
</organism>
<dbReference type="RefSeq" id="WP_408262460.1">
    <property type="nucleotide sequence ID" value="NZ_JAQQCK010000006.1"/>
</dbReference>
<sequence>MQNRELHRPAFGLSIARSELFPLYLRRLRVVANHNFSRSKVWMLPSRMGRVIDLLGRSVGTIEEVIKHNTLIPLASRFIRPEDTESIVSHFIEGPRGGLASKVGMAGQASGWAKHRLLRCIKCLKEDIGSCGRPFWRRDHLLPGILFCGKHQMPLHIPCETCLNYSRFRDRTLHAGHHCGCGLKPVPEALQLTAEQSEVEIELARVTSLLLDPSYMPTLDFQRVAKETSNAASEIGLLEGGILRHAISREYLSDSPFSSPLRRTGFLDFSQFAFGEVIRGDTTLRHPIPAIAMLIALAGSWKKMEERSNAPSDAEAKAAKANNVQQVTAPAFVLERSADRIAEDIARYTELRVSHPELNHSQLRRRFGNAAQRYLTVERLLAAGVDVATTSNRTKDASDARIVEELIAHIEQRSLHLRATQYPHRITTFSLMSTFRRPNLFHQAAMLKRLIRAYETLQQHVENTAAWRERIAATGITTIAKPRGKKR</sequence>